<dbReference type="FunFam" id="3.40.140.10:FF:000005">
    <property type="entry name" value="tRNA-specific adenosine deaminase"/>
    <property type="match status" value="1"/>
</dbReference>
<dbReference type="PANTHER" id="PTHR11079">
    <property type="entry name" value="CYTOSINE DEAMINASE FAMILY MEMBER"/>
    <property type="match status" value="1"/>
</dbReference>
<name>A0A833VBQ0_9POAL</name>
<dbReference type="EMBL" id="SWLB01000011">
    <property type="protein sequence ID" value="KAF3332756.1"/>
    <property type="molecule type" value="Genomic_DNA"/>
</dbReference>
<protein>
    <recommendedName>
        <fullName evidence="3">tRNA(adenine(34)) deaminase</fullName>
        <ecNumber evidence="3">3.5.4.33</ecNumber>
    </recommendedName>
</protein>
<dbReference type="GO" id="GO:0052717">
    <property type="term" value="F:tRNA-specific adenosine-34 deaminase activity"/>
    <property type="evidence" value="ECO:0007669"/>
    <property type="project" value="UniProtKB-EC"/>
</dbReference>
<dbReference type="GO" id="GO:0009507">
    <property type="term" value="C:chloroplast"/>
    <property type="evidence" value="ECO:0007669"/>
    <property type="project" value="TreeGrafter"/>
</dbReference>
<feature type="compositionally biased region" description="Basic and acidic residues" evidence="9">
    <location>
        <begin position="676"/>
        <end position="694"/>
    </location>
</feature>
<dbReference type="Proteomes" id="UP000623129">
    <property type="component" value="Unassembled WGS sequence"/>
</dbReference>
<sequence length="1717" mass="197599">MYNTYSAFAQSLRAKSAFPYSLLPTSTSPSDQDLLQNPYYNPNPNHRLQLLNGYFSRQSTLLYWAPSRTFLAAAATYLATTRRSQVKLSHCTASTSSRSCCVTVRETRCSHSHCFCDQTSFRETRSCNKGRGQKLLEREVTQARQIWSCNEDYECECDRSELIERDVRRREKSHEPRVSDNTRIEEYYDYQEIDNSKRRDDNSRNLNRRRRDDCEYDYEDNERIRLIDQRGRRESDNRLSDQRRRAEYDDEDNERTRLSDQRRRRDEYDDKLRFSDRRRRAEYDDYHEVEDVRNRDNRIRASNRAKKQEYDFEEVDNYRRRRADQIKFTDQKGNNVYNERDNKIKASDRRRRDASYYIHGEDKVRVLDQRRRDEYYDYEKEDKIRVSDRQRREDYNERDDKIRVSDRKEENYNNADEDKEMRREDRIRVSDRRGREVQDERDNKLRVSDRRRREAYYDYDNEDKIRVYDRRRRNEYADYDNEDKIRVSDRRRSDEYHDFDGEDKLRFSDRRRSDGYYDYDNEDNIRVSDRRRRNVYYDINGEDTVRVSDRRRKEIYDERDDSLGVMDKRRRDNYYDYDEDYRIRVSDRRRRDEDYDYEKEDKIRVSDQKRKEVLSKKDNKINILDHRSREEADDYEELFTNLQQRGSATIFSDPKLERQSRFKETRDEASTSQLRQTEEREGKYREQRDQKSSKEGSQIVKIISEDDSSLIYRERKNDVTKLLASDAQLNFQSKTKIGTQEQWADSSTSVQSQVAVDKSKNNTLNASTVSEVETDVQNRTHISTGRKQVDASSSVQNQVQILRDKKNINNELAVSETELDVQNRSNVDVQRKMVDTSSTVQNLSQVARDKKNVLNQLTVSEVESDLQNRTHIEAERRRIDASTSVQNVTRVVRDKHNIVNQLTWSEVASKVQNMSRIEAERRKVDLDTSVLNATQVASERQKIVDQLAVSEVESDAQKNSRTEAERRMVDTATAVHNVTQVTKEKSNVVNQLVLHETEVNVLNKTDVNLTRVHVSDASTLTDNLSTGTGSGTSTSLIQATESSSERVGSSSLVAGSTSFRGSLESASHLEKSSSYHVGGFVDSVHEELLGGNERKDPSDNLWDRKSSGSHGTSQTAASASTEAGNTVSRRHGRSLWAFVADIIKLGFLKGEARHLKSARRSSSSDSRGTDDWFSGQEEIDLESKNDDGKKDGQPLIEHLSEAGPSALVKVPEVDLSVTDDETVIPILQEKTVVEEVRDHESTSIIGETDKFSSSITGVHASGVVGTTLRLGERIVMEEIPKIAKNIAEQSKKYGIDLPAAGEINASVATSGSLSEAHISRVTESSEKGESKRGKPLKRIVQIPKSSFDEWEEEHSRETETPAVDYTGVTRTDVLVSGVTRVPDVTTSLGTATLESRPSEVIGHPSESASSTSGTSLVRASGDTGIEAAGGLKREKQLKRIAQVQIKSINEYGETKVGESTTAASDSTGIIAKLPESGAVEEHESVDKGSRKHLRRLSQAPKESFEEWEEAYIREKEQRRLDEFFMREALVEAQRASESWEVPVGAVLVRNGEVIARGCNLVEELRDSTAHAEMVCIREASNLLHSWRLSDTTLYVTLEPCAMCAGAILQARIDTVVWGAPNKLLGADGSWVRLFPGDTGTSSSMEPPQQQSGPVHPFHPKIAIRRGILEEECSEIMQQFFKLRRKKKNTKPETSTSPSCLPAHPLKFFSRFTGMFCI</sequence>
<dbReference type="OrthoDB" id="408702at2759"/>
<dbReference type="InterPro" id="IPR002125">
    <property type="entry name" value="CMP_dCMP_dom"/>
</dbReference>
<dbReference type="GO" id="GO:0046872">
    <property type="term" value="F:metal ion binding"/>
    <property type="evidence" value="ECO:0007669"/>
    <property type="project" value="UniProtKB-KW"/>
</dbReference>
<feature type="region of interest" description="Disordered" evidence="9">
    <location>
        <begin position="1636"/>
        <end position="1656"/>
    </location>
</feature>
<comment type="caution">
    <text evidence="11">The sequence shown here is derived from an EMBL/GenBank/DDBJ whole genome shotgun (WGS) entry which is preliminary data.</text>
</comment>
<dbReference type="PROSITE" id="PS51747">
    <property type="entry name" value="CYT_DCMP_DEAMINASES_2"/>
    <property type="match status" value="1"/>
</dbReference>
<keyword evidence="7" id="KW-0862">Zinc</keyword>
<organism evidence="11 12">
    <name type="scientific">Carex littledalei</name>
    <dbReference type="NCBI Taxonomy" id="544730"/>
    <lineage>
        <taxon>Eukaryota</taxon>
        <taxon>Viridiplantae</taxon>
        <taxon>Streptophyta</taxon>
        <taxon>Embryophyta</taxon>
        <taxon>Tracheophyta</taxon>
        <taxon>Spermatophyta</taxon>
        <taxon>Magnoliopsida</taxon>
        <taxon>Liliopsida</taxon>
        <taxon>Poales</taxon>
        <taxon>Cyperaceae</taxon>
        <taxon>Cyperoideae</taxon>
        <taxon>Cariceae</taxon>
        <taxon>Carex</taxon>
        <taxon>Carex subgen. Euthyceras</taxon>
    </lineage>
</organism>
<evidence type="ECO:0000256" key="8">
    <source>
        <dbReference type="ARBA" id="ARBA00048045"/>
    </source>
</evidence>
<feature type="compositionally biased region" description="Basic and acidic residues" evidence="9">
    <location>
        <begin position="254"/>
        <end position="266"/>
    </location>
</feature>
<dbReference type="HAMAP" id="MF_00972">
    <property type="entry name" value="tRNA_aden_deaminase"/>
    <property type="match status" value="1"/>
</dbReference>
<feature type="compositionally biased region" description="Low complexity" evidence="9">
    <location>
        <begin position="1020"/>
        <end position="1036"/>
    </location>
</feature>
<feature type="compositionally biased region" description="Low complexity" evidence="9">
    <location>
        <begin position="1108"/>
        <end position="1124"/>
    </location>
</feature>
<evidence type="ECO:0000259" key="10">
    <source>
        <dbReference type="PROSITE" id="PS51747"/>
    </source>
</evidence>
<keyword evidence="6" id="KW-0378">Hydrolase</keyword>
<evidence type="ECO:0000256" key="2">
    <source>
        <dbReference type="ARBA" id="ARBA00011738"/>
    </source>
</evidence>
<dbReference type="InterPro" id="IPR028883">
    <property type="entry name" value="tRNA_aden_deaminase"/>
</dbReference>
<comment type="cofactor">
    <cofactor evidence="1">
        <name>Zn(2+)</name>
        <dbReference type="ChEBI" id="CHEBI:29105"/>
    </cofactor>
</comment>
<evidence type="ECO:0000256" key="4">
    <source>
        <dbReference type="ARBA" id="ARBA00022694"/>
    </source>
</evidence>
<feature type="domain" description="CMP/dCMP-type deaminase" evidence="10">
    <location>
        <begin position="1519"/>
        <end position="1641"/>
    </location>
</feature>
<evidence type="ECO:0000256" key="6">
    <source>
        <dbReference type="ARBA" id="ARBA00022801"/>
    </source>
</evidence>
<dbReference type="InterPro" id="IPR016193">
    <property type="entry name" value="Cytidine_deaminase-like"/>
</dbReference>
<evidence type="ECO:0000256" key="9">
    <source>
        <dbReference type="SAM" id="MobiDB-lite"/>
    </source>
</evidence>
<dbReference type="EC" id="3.5.4.33" evidence="3"/>
<proteinExistence type="inferred from homology"/>
<feature type="compositionally biased region" description="Basic and acidic residues" evidence="9">
    <location>
        <begin position="1090"/>
        <end position="1106"/>
    </location>
</feature>
<dbReference type="Pfam" id="PF00383">
    <property type="entry name" value="dCMP_cyt_deam_1"/>
    <property type="match status" value="1"/>
</dbReference>
<feature type="region of interest" description="Disordered" evidence="9">
    <location>
        <begin position="1090"/>
        <end position="1126"/>
    </location>
</feature>
<feature type="compositionally biased region" description="Basic and acidic residues" evidence="9">
    <location>
        <begin position="387"/>
        <end position="411"/>
    </location>
</feature>
<keyword evidence="4" id="KW-0819">tRNA processing</keyword>
<evidence type="ECO:0000256" key="3">
    <source>
        <dbReference type="ARBA" id="ARBA00012740"/>
    </source>
</evidence>
<dbReference type="PANTHER" id="PTHR11079:SF179">
    <property type="entry name" value="TRNA(ADENINE(34)) DEAMINASE, CHLOROPLASTIC"/>
    <property type="match status" value="1"/>
</dbReference>
<keyword evidence="5" id="KW-0479">Metal-binding</keyword>
<feature type="compositionally biased region" description="Low complexity" evidence="9">
    <location>
        <begin position="1405"/>
        <end position="1415"/>
    </location>
</feature>
<comment type="catalytic activity">
    <reaction evidence="8">
        <text>adenosine(34) in tRNA + H2O + H(+) = inosine(34) in tRNA + NH4(+)</text>
        <dbReference type="Rhea" id="RHEA:43168"/>
        <dbReference type="Rhea" id="RHEA-COMP:10373"/>
        <dbReference type="Rhea" id="RHEA-COMP:10374"/>
        <dbReference type="ChEBI" id="CHEBI:15377"/>
        <dbReference type="ChEBI" id="CHEBI:15378"/>
        <dbReference type="ChEBI" id="CHEBI:28938"/>
        <dbReference type="ChEBI" id="CHEBI:74411"/>
        <dbReference type="ChEBI" id="CHEBI:82852"/>
        <dbReference type="EC" id="3.5.4.33"/>
    </reaction>
</comment>
<feature type="compositionally biased region" description="Basic and acidic residues" evidence="9">
    <location>
        <begin position="338"/>
        <end position="352"/>
    </location>
</feature>
<feature type="compositionally biased region" description="Basic and acidic residues" evidence="9">
    <location>
        <begin position="654"/>
        <end position="669"/>
    </location>
</feature>
<evidence type="ECO:0000313" key="11">
    <source>
        <dbReference type="EMBL" id="KAF3332756.1"/>
    </source>
</evidence>
<comment type="subunit">
    <text evidence="2">Homodimer.</text>
</comment>
<reference evidence="11" key="1">
    <citation type="submission" date="2020-01" db="EMBL/GenBank/DDBJ databases">
        <title>Genome sequence of Kobresia littledalei, the first chromosome-level genome in the family Cyperaceae.</title>
        <authorList>
            <person name="Qu G."/>
        </authorList>
    </citation>
    <scope>NUCLEOTIDE SEQUENCE</scope>
    <source>
        <strain evidence="11">C.B.Clarke</strain>
        <tissue evidence="11">Leaf</tissue>
    </source>
</reference>
<evidence type="ECO:0000256" key="7">
    <source>
        <dbReference type="ARBA" id="ARBA00022833"/>
    </source>
</evidence>
<feature type="region of interest" description="Disordered" evidence="9">
    <location>
        <begin position="1395"/>
        <end position="1417"/>
    </location>
</feature>
<feature type="compositionally biased region" description="Polar residues" evidence="9">
    <location>
        <begin position="1638"/>
        <end position="1652"/>
    </location>
</feature>
<evidence type="ECO:0000256" key="1">
    <source>
        <dbReference type="ARBA" id="ARBA00001947"/>
    </source>
</evidence>
<feature type="compositionally biased region" description="Basic and acidic residues" evidence="9">
    <location>
        <begin position="1317"/>
        <end position="1332"/>
    </location>
</feature>
<accession>A0A833VBQ0</accession>
<evidence type="ECO:0000256" key="5">
    <source>
        <dbReference type="ARBA" id="ARBA00022723"/>
    </source>
</evidence>
<dbReference type="GO" id="GO:0002100">
    <property type="term" value="P:tRNA wobble adenosine to inosine editing"/>
    <property type="evidence" value="ECO:0007669"/>
    <property type="project" value="InterPro"/>
</dbReference>
<feature type="region of interest" description="Disordered" evidence="9">
    <location>
        <begin position="649"/>
        <end position="699"/>
    </location>
</feature>
<dbReference type="Gene3D" id="3.40.140.10">
    <property type="entry name" value="Cytidine Deaminase, domain 2"/>
    <property type="match status" value="1"/>
</dbReference>
<feature type="region of interest" description="Disordered" evidence="9">
    <location>
        <begin position="1020"/>
        <end position="1050"/>
    </location>
</feature>
<dbReference type="CDD" id="cd01285">
    <property type="entry name" value="nucleoside_deaminase"/>
    <property type="match status" value="1"/>
</dbReference>
<feature type="region of interest" description="Disordered" evidence="9">
    <location>
        <begin position="232"/>
        <end position="266"/>
    </location>
</feature>
<evidence type="ECO:0000313" key="12">
    <source>
        <dbReference type="Proteomes" id="UP000623129"/>
    </source>
</evidence>
<keyword evidence="12" id="KW-1185">Reference proteome</keyword>
<feature type="region of interest" description="Disordered" evidence="9">
    <location>
        <begin position="324"/>
        <end position="352"/>
    </location>
</feature>
<feature type="compositionally biased region" description="Basic and acidic residues" evidence="9">
    <location>
        <begin position="232"/>
        <end position="247"/>
    </location>
</feature>
<gene>
    <name evidence="11" type="ORF">FCM35_KLT02333</name>
</gene>
<feature type="region of interest" description="Disordered" evidence="9">
    <location>
        <begin position="1309"/>
        <end position="1335"/>
    </location>
</feature>
<feature type="region of interest" description="Disordered" evidence="9">
    <location>
        <begin position="387"/>
        <end position="425"/>
    </location>
</feature>
<dbReference type="SUPFAM" id="SSF53927">
    <property type="entry name" value="Cytidine deaminase-like"/>
    <property type="match status" value="1"/>
</dbReference>